<organism evidence="6 7">
    <name type="scientific">Paenibacillus brasilensis</name>
    <dbReference type="NCBI Taxonomy" id="128574"/>
    <lineage>
        <taxon>Bacteria</taxon>
        <taxon>Bacillati</taxon>
        <taxon>Bacillota</taxon>
        <taxon>Bacilli</taxon>
        <taxon>Bacillales</taxon>
        <taxon>Paenibacillaceae</taxon>
        <taxon>Paenibacillus</taxon>
    </lineage>
</organism>
<keyword evidence="2 5" id="KW-0812">Transmembrane</keyword>
<evidence type="ECO:0000256" key="4">
    <source>
        <dbReference type="ARBA" id="ARBA00023136"/>
    </source>
</evidence>
<dbReference type="GO" id="GO:0008233">
    <property type="term" value="F:peptidase activity"/>
    <property type="evidence" value="ECO:0007669"/>
    <property type="project" value="UniProtKB-KW"/>
</dbReference>
<name>A0ABU0L7U6_9BACL</name>
<reference evidence="6 7" key="1">
    <citation type="submission" date="2023-07" db="EMBL/GenBank/DDBJ databases">
        <title>Genomic Encyclopedia of Type Strains, Phase IV (KMG-IV): sequencing the most valuable type-strain genomes for metagenomic binning, comparative biology and taxonomic classification.</title>
        <authorList>
            <person name="Goeker M."/>
        </authorList>
    </citation>
    <scope>NUCLEOTIDE SEQUENCE [LARGE SCALE GENOMIC DNA]</scope>
    <source>
        <strain evidence="6 7">DSM 14914</strain>
    </source>
</reference>
<keyword evidence="6" id="KW-0378">Hydrolase</keyword>
<gene>
    <name evidence="6" type="ORF">QOZ95_005587</name>
</gene>
<feature type="transmembrane region" description="Helical" evidence="5">
    <location>
        <begin position="44"/>
        <end position="62"/>
    </location>
</feature>
<keyword evidence="7" id="KW-1185">Reference proteome</keyword>
<dbReference type="GO" id="GO:0006508">
    <property type="term" value="P:proteolysis"/>
    <property type="evidence" value="ECO:0007669"/>
    <property type="project" value="UniProtKB-KW"/>
</dbReference>
<accession>A0ABU0L7U6</accession>
<dbReference type="Proteomes" id="UP001242811">
    <property type="component" value="Unassembled WGS sequence"/>
</dbReference>
<evidence type="ECO:0000256" key="5">
    <source>
        <dbReference type="SAM" id="Phobius"/>
    </source>
</evidence>
<evidence type="ECO:0000313" key="7">
    <source>
        <dbReference type="Proteomes" id="UP001242811"/>
    </source>
</evidence>
<comment type="caution">
    <text evidence="6">The sequence shown here is derived from an EMBL/GenBank/DDBJ whole genome shotgun (WGS) entry which is preliminary data.</text>
</comment>
<keyword evidence="3 5" id="KW-1133">Transmembrane helix</keyword>
<evidence type="ECO:0000256" key="2">
    <source>
        <dbReference type="ARBA" id="ARBA00022692"/>
    </source>
</evidence>
<comment type="subcellular location">
    <subcellularLocation>
        <location evidence="1">Cell membrane</location>
        <topology evidence="1">Multi-pass membrane protein</topology>
    </subcellularLocation>
</comment>
<dbReference type="InterPro" id="IPR036640">
    <property type="entry name" value="ABC1_TM_sf"/>
</dbReference>
<keyword evidence="6" id="KW-0645">Protease</keyword>
<dbReference type="SUPFAM" id="SSF90123">
    <property type="entry name" value="ABC transporter transmembrane region"/>
    <property type="match status" value="1"/>
</dbReference>
<evidence type="ECO:0000256" key="3">
    <source>
        <dbReference type="ARBA" id="ARBA00022989"/>
    </source>
</evidence>
<evidence type="ECO:0000313" key="6">
    <source>
        <dbReference type="EMBL" id="MDQ0497346.1"/>
    </source>
</evidence>
<feature type="transmembrane region" description="Helical" evidence="5">
    <location>
        <begin position="12"/>
        <end position="32"/>
    </location>
</feature>
<evidence type="ECO:0000256" key="1">
    <source>
        <dbReference type="ARBA" id="ARBA00004651"/>
    </source>
</evidence>
<protein>
    <submittedName>
        <fullName evidence="6">ABC-type protease/lipase transport system fused ATPase/permease subunit</fullName>
    </submittedName>
</protein>
<dbReference type="Gene3D" id="1.20.1560.10">
    <property type="entry name" value="ABC transporter type 1, transmembrane domain"/>
    <property type="match status" value="1"/>
</dbReference>
<keyword evidence="4 5" id="KW-0472">Membrane</keyword>
<proteinExistence type="predicted"/>
<dbReference type="EMBL" id="JAUSWA010000072">
    <property type="protein sequence ID" value="MDQ0497346.1"/>
    <property type="molecule type" value="Genomic_DNA"/>
</dbReference>
<sequence>MNIIKENRKALIWTIVFSFLMQILTLYIPIYMKQLIDNYNNIENYRKLVIVLFLIIAFYYSFSQNENYHVLSK</sequence>